<sequence>MFFYYGYERMILMSDVSILRDVWLEELKTGVRTTQQLFSKIEPQQWSYRPRENMMSLLELARHLALSPMIHLAILQEQSEEEVHSLEKTLNYQTAEQLSTLMEKGYHEVESYMKGLSTEDFLHKKTRPFYLDYASTQSKWLVEIVTHVFHHRAQLFNYLKQLGHPVNMFDLY</sequence>
<evidence type="ECO:0000313" key="5">
    <source>
        <dbReference type="Proteomes" id="UP000315636"/>
    </source>
</evidence>
<comment type="similarity">
    <text evidence="1">Belongs to the DinB family.</text>
</comment>
<dbReference type="InterPro" id="IPR007837">
    <property type="entry name" value="DinB"/>
</dbReference>
<reference evidence="4 5" key="1">
    <citation type="submission" date="2017-05" db="EMBL/GenBank/DDBJ databases">
        <authorList>
            <person name="Varghese N."/>
            <person name="Submissions S."/>
        </authorList>
    </citation>
    <scope>NUCLEOTIDE SEQUENCE [LARGE SCALE GENOMIC DNA]</scope>
    <source>
        <strain evidence="4 5">DSM 45474</strain>
    </source>
</reference>
<dbReference type="SUPFAM" id="SSF109854">
    <property type="entry name" value="DinB/YfiT-like putative metalloenzymes"/>
    <property type="match status" value="1"/>
</dbReference>
<accession>A0A521E1Z1</accession>
<evidence type="ECO:0000256" key="2">
    <source>
        <dbReference type="ARBA" id="ARBA00022723"/>
    </source>
</evidence>
<evidence type="ECO:0000256" key="1">
    <source>
        <dbReference type="ARBA" id="ARBA00008635"/>
    </source>
</evidence>
<gene>
    <name evidence="4" type="ORF">SAMN06264849_107131</name>
</gene>
<name>A0A521E1Z1_9BACL</name>
<proteinExistence type="inferred from homology"/>
<feature type="binding site" evidence="3">
    <location>
        <position position="147"/>
    </location>
    <ligand>
        <name>a divalent metal cation</name>
        <dbReference type="ChEBI" id="CHEBI:60240"/>
    </ligand>
</feature>
<organism evidence="4 5">
    <name type="scientific">Melghirimyces algeriensis</name>
    <dbReference type="NCBI Taxonomy" id="910412"/>
    <lineage>
        <taxon>Bacteria</taxon>
        <taxon>Bacillati</taxon>
        <taxon>Bacillota</taxon>
        <taxon>Bacilli</taxon>
        <taxon>Bacillales</taxon>
        <taxon>Thermoactinomycetaceae</taxon>
        <taxon>Melghirimyces</taxon>
    </lineage>
</organism>
<feature type="binding site" evidence="3">
    <location>
        <position position="151"/>
    </location>
    <ligand>
        <name>a divalent metal cation</name>
        <dbReference type="ChEBI" id="CHEBI:60240"/>
    </ligand>
</feature>
<evidence type="ECO:0000313" key="4">
    <source>
        <dbReference type="EMBL" id="SMO77983.1"/>
    </source>
</evidence>
<evidence type="ECO:0000256" key="3">
    <source>
        <dbReference type="PIRSR" id="PIRSR607837-1"/>
    </source>
</evidence>
<dbReference type="EMBL" id="FXTI01000007">
    <property type="protein sequence ID" value="SMO77983.1"/>
    <property type="molecule type" value="Genomic_DNA"/>
</dbReference>
<dbReference type="Pfam" id="PF05163">
    <property type="entry name" value="DinB"/>
    <property type="match status" value="1"/>
</dbReference>
<feature type="binding site" evidence="3">
    <location>
        <position position="63"/>
    </location>
    <ligand>
        <name>a divalent metal cation</name>
        <dbReference type="ChEBI" id="CHEBI:60240"/>
    </ligand>
</feature>
<dbReference type="Proteomes" id="UP000315636">
    <property type="component" value="Unassembled WGS sequence"/>
</dbReference>
<protein>
    <submittedName>
        <fullName evidence="4">Uncharacterized damage-inducible protein DinB (Forms a four-helix bundle)</fullName>
    </submittedName>
</protein>
<dbReference type="AlphaFoldDB" id="A0A521E1Z1"/>
<keyword evidence="5" id="KW-1185">Reference proteome</keyword>
<dbReference type="GO" id="GO:0046872">
    <property type="term" value="F:metal ion binding"/>
    <property type="evidence" value="ECO:0007669"/>
    <property type="project" value="UniProtKB-KW"/>
</dbReference>
<dbReference type="Gene3D" id="1.20.120.450">
    <property type="entry name" value="dinb family like domain"/>
    <property type="match status" value="1"/>
</dbReference>
<keyword evidence="2 3" id="KW-0479">Metal-binding</keyword>
<dbReference type="InterPro" id="IPR034660">
    <property type="entry name" value="DinB/YfiT-like"/>
</dbReference>